<dbReference type="AlphaFoldDB" id="A0A6G0YXR0"/>
<sequence length="146" mass="16803">MDGIDVAVAIWSGERALDGLMRVSLNRNPGLLSMHRDKPAAARILEGSTMFVRTDNNKKKKTSKKAKNNQHRQGRLILFVRSSYYRCVCIINERSLSNWYCSWFVAVRVPGEIDGQVNDLSSALVSALLRRRLKNYNMRFDRKKRS</sequence>
<proteinExistence type="predicted"/>
<dbReference type="Proteomes" id="UP000478052">
    <property type="component" value="Unassembled WGS sequence"/>
</dbReference>
<gene>
    <name evidence="1" type="ORF">FWK35_00019412</name>
</gene>
<keyword evidence="2" id="KW-1185">Reference proteome</keyword>
<comment type="caution">
    <text evidence="1">The sequence shown here is derived from an EMBL/GenBank/DDBJ whole genome shotgun (WGS) entry which is preliminary data.</text>
</comment>
<dbReference type="EMBL" id="VUJU01002100">
    <property type="protein sequence ID" value="KAF0762583.1"/>
    <property type="molecule type" value="Genomic_DNA"/>
</dbReference>
<accession>A0A6G0YXR0</accession>
<name>A0A6G0YXR0_APHCR</name>
<evidence type="ECO:0000313" key="2">
    <source>
        <dbReference type="Proteomes" id="UP000478052"/>
    </source>
</evidence>
<organism evidence="1 2">
    <name type="scientific">Aphis craccivora</name>
    <name type="common">Cowpea aphid</name>
    <dbReference type="NCBI Taxonomy" id="307492"/>
    <lineage>
        <taxon>Eukaryota</taxon>
        <taxon>Metazoa</taxon>
        <taxon>Ecdysozoa</taxon>
        <taxon>Arthropoda</taxon>
        <taxon>Hexapoda</taxon>
        <taxon>Insecta</taxon>
        <taxon>Pterygota</taxon>
        <taxon>Neoptera</taxon>
        <taxon>Paraneoptera</taxon>
        <taxon>Hemiptera</taxon>
        <taxon>Sternorrhyncha</taxon>
        <taxon>Aphidomorpha</taxon>
        <taxon>Aphidoidea</taxon>
        <taxon>Aphididae</taxon>
        <taxon>Aphidini</taxon>
        <taxon>Aphis</taxon>
        <taxon>Aphis</taxon>
    </lineage>
</organism>
<reference evidence="1 2" key="1">
    <citation type="submission" date="2019-08" db="EMBL/GenBank/DDBJ databases">
        <title>Whole genome of Aphis craccivora.</title>
        <authorList>
            <person name="Voronova N.V."/>
            <person name="Shulinski R.S."/>
            <person name="Bandarenka Y.V."/>
            <person name="Zhorov D.G."/>
            <person name="Warner D."/>
        </authorList>
    </citation>
    <scope>NUCLEOTIDE SEQUENCE [LARGE SCALE GENOMIC DNA]</scope>
    <source>
        <strain evidence="1">180601</strain>
        <tissue evidence="1">Whole Body</tissue>
    </source>
</reference>
<protein>
    <submittedName>
        <fullName evidence="1">Uncharacterized protein</fullName>
    </submittedName>
</protein>
<evidence type="ECO:0000313" key="1">
    <source>
        <dbReference type="EMBL" id="KAF0762583.1"/>
    </source>
</evidence>